<keyword evidence="1" id="KW-0378">Hydrolase</keyword>
<name>A0A8H5KHA1_9HYPO</name>
<comment type="caution">
    <text evidence="1">The sequence shown here is derived from an EMBL/GenBank/DDBJ whole genome shotgun (WGS) entry which is preliminary data.</text>
</comment>
<dbReference type="GO" id="GO:0004622">
    <property type="term" value="F:phosphatidylcholine lysophospholipase activity"/>
    <property type="evidence" value="ECO:0007669"/>
    <property type="project" value="TreeGrafter"/>
</dbReference>
<evidence type="ECO:0000313" key="2">
    <source>
        <dbReference type="Proteomes" id="UP000546213"/>
    </source>
</evidence>
<proteinExistence type="predicted"/>
<evidence type="ECO:0000313" key="1">
    <source>
        <dbReference type="EMBL" id="KAF5571970.1"/>
    </source>
</evidence>
<dbReference type="OrthoDB" id="2119228at2759"/>
<reference evidence="1 2" key="1">
    <citation type="submission" date="2020-05" db="EMBL/GenBank/DDBJ databases">
        <title>Identification and distribution of gene clusters putatively required for synthesis of sphingolipid metabolism inhibitors in phylogenetically diverse species of the filamentous fungus Fusarium.</title>
        <authorList>
            <person name="Kim H.-S."/>
            <person name="Busman M."/>
            <person name="Brown D.W."/>
            <person name="Divon H."/>
            <person name="Uhlig S."/>
            <person name="Proctor R.H."/>
        </authorList>
    </citation>
    <scope>NUCLEOTIDE SEQUENCE [LARGE SCALE GENOMIC DNA]</scope>
    <source>
        <strain evidence="1 2">NRRL 36939</strain>
    </source>
</reference>
<dbReference type="PANTHER" id="PTHR30383">
    <property type="entry name" value="THIOESTERASE 1/PROTEASE 1/LYSOPHOSPHOLIPASE L1"/>
    <property type="match status" value="1"/>
</dbReference>
<keyword evidence="2" id="KW-1185">Reference proteome</keyword>
<dbReference type="Gene3D" id="3.40.50.1110">
    <property type="entry name" value="SGNH hydrolase"/>
    <property type="match status" value="1"/>
</dbReference>
<dbReference type="Proteomes" id="UP000546213">
    <property type="component" value="Unassembled WGS sequence"/>
</dbReference>
<accession>A0A8H5KHA1</accession>
<dbReference type="PANTHER" id="PTHR30383:SF5">
    <property type="entry name" value="SGNH HYDROLASE-TYPE ESTERASE DOMAIN-CONTAINING PROTEIN"/>
    <property type="match status" value="1"/>
</dbReference>
<dbReference type="AlphaFoldDB" id="A0A8H5KHA1"/>
<dbReference type="SUPFAM" id="SSF52266">
    <property type="entry name" value="SGNH hydrolase"/>
    <property type="match status" value="1"/>
</dbReference>
<dbReference type="EMBL" id="JAAOAS010000894">
    <property type="protein sequence ID" value="KAF5571970.1"/>
    <property type="molecule type" value="Genomic_DNA"/>
</dbReference>
<feature type="non-terminal residue" evidence="1">
    <location>
        <position position="1"/>
    </location>
</feature>
<dbReference type="InterPro" id="IPR051532">
    <property type="entry name" value="Ester_Hydrolysis_Enzymes"/>
</dbReference>
<organism evidence="1 2">
    <name type="scientific">Fusarium pseudocircinatum</name>
    <dbReference type="NCBI Taxonomy" id="56676"/>
    <lineage>
        <taxon>Eukaryota</taxon>
        <taxon>Fungi</taxon>
        <taxon>Dikarya</taxon>
        <taxon>Ascomycota</taxon>
        <taxon>Pezizomycotina</taxon>
        <taxon>Sordariomycetes</taxon>
        <taxon>Hypocreomycetidae</taxon>
        <taxon>Hypocreales</taxon>
        <taxon>Nectriaceae</taxon>
        <taxon>Fusarium</taxon>
        <taxon>Fusarium fujikuroi species complex</taxon>
    </lineage>
</organism>
<dbReference type="InterPro" id="IPR036514">
    <property type="entry name" value="SGNH_hydro_sf"/>
</dbReference>
<sequence length="108" mass="11442">ATGLDTALERLDNLIGALIAALPDETIIVPRIVPAASSATESRIRVYNNAVMKLISARDRKGQHIMMVDILSAVGTGDLDDGLHPTDGGYNKMAIEWAVALTTVDDLG</sequence>
<protein>
    <submittedName>
        <fullName evidence="1">SGNH hydrolase</fullName>
    </submittedName>
</protein>
<gene>
    <name evidence="1" type="ORF">FPCIR_14400</name>
</gene>